<dbReference type="OMA" id="MFQSAVI"/>
<dbReference type="PANTHER" id="PTHR45532:SF1">
    <property type="entry name" value="WD REPEAT-CONTAINING PROTEIN 97"/>
    <property type="match status" value="1"/>
</dbReference>
<keyword evidence="6" id="KW-1185">Reference proteome</keyword>
<dbReference type="PROSITE" id="PS50082">
    <property type="entry name" value="WD_REPEATS_2"/>
    <property type="match status" value="1"/>
</dbReference>
<feature type="compositionally biased region" description="Low complexity" evidence="4">
    <location>
        <begin position="368"/>
        <end position="381"/>
    </location>
</feature>
<dbReference type="SUPFAM" id="SSF50978">
    <property type="entry name" value="WD40 repeat-like"/>
    <property type="match status" value="1"/>
</dbReference>
<dbReference type="InterPro" id="IPR011041">
    <property type="entry name" value="Quinoprot_gluc/sorb_DH_b-prop"/>
</dbReference>
<reference evidence="5 6" key="1">
    <citation type="journal article" date="2013" name="PLoS Genet.">
        <title>Distinctive expansion of potential virulence genes in the genome of the oomycete fish pathogen Saprolegnia parasitica.</title>
        <authorList>
            <person name="Jiang R.H."/>
            <person name="de Bruijn I."/>
            <person name="Haas B.J."/>
            <person name="Belmonte R."/>
            <person name="Lobach L."/>
            <person name="Christie J."/>
            <person name="van den Ackerveken G."/>
            <person name="Bottin A."/>
            <person name="Bulone V."/>
            <person name="Diaz-Moreno S.M."/>
            <person name="Dumas B."/>
            <person name="Fan L."/>
            <person name="Gaulin E."/>
            <person name="Govers F."/>
            <person name="Grenville-Briggs L.J."/>
            <person name="Horner N.R."/>
            <person name="Levin J.Z."/>
            <person name="Mammella M."/>
            <person name="Meijer H.J."/>
            <person name="Morris P."/>
            <person name="Nusbaum C."/>
            <person name="Oome S."/>
            <person name="Phillips A.J."/>
            <person name="van Rooyen D."/>
            <person name="Rzeszutek E."/>
            <person name="Saraiva M."/>
            <person name="Secombes C.J."/>
            <person name="Seidl M.F."/>
            <person name="Snel B."/>
            <person name="Stassen J.H."/>
            <person name="Sykes S."/>
            <person name="Tripathy S."/>
            <person name="van den Berg H."/>
            <person name="Vega-Arreguin J.C."/>
            <person name="Wawra S."/>
            <person name="Young S.K."/>
            <person name="Zeng Q."/>
            <person name="Dieguez-Uribeondo J."/>
            <person name="Russ C."/>
            <person name="Tyler B.M."/>
            <person name="van West P."/>
        </authorList>
    </citation>
    <scope>NUCLEOTIDE SEQUENCE [LARGE SCALE GENOMIC DNA]</scope>
    <source>
        <strain evidence="5 6">CBS 223.65</strain>
    </source>
</reference>
<evidence type="ECO:0000256" key="4">
    <source>
        <dbReference type="SAM" id="MobiDB-lite"/>
    </source>
</evidence>
<evidence type="ECO:0000313" key="5">
    <source>
        <dbReference type="EMBL" id="KDO27406.1"/>
    </source>
</evidence>
<dbReference type="SMART" id="SM00320">
    <property type="entry name" value="WD40"/>
    <property type="match status" value="8"/>
</dbReference>
<gene>
    <name evidence="5" type="ORF">SPRG_06993</name>
</gene>
<dbReference type="InterPro" id="IPR019775">
    <property type="entry name" value="WD40_repeat_CS"/>
</dbReference>
<dbReference type="GeneID" id="24129304"/>
<dbReference type="InterPro" id="IPR036322">
    <property type="entry name" value="WD40_repeat_dom_sf"/>
</dbReference>
<feature type="region of interest" description="Disordered" evidence="4">
    <location>
        <begin position="365"/>
        <end position="385"/>
    </location>
</feature>
<evidence type="ECO:0008006" key="7">
    <source>
        <dbReference type="Google" id="ProtNLM"/>
    </source>
</evidence>
<dbReference type="VEuPathDB" id="FungiDB:SPRG_06993"/>
<organism evidence="5 6">
    <name type="scientific">Saprolegnia parasitica (strain CBS 223.65)</name>
    <dbReference type="NCBI Taxonomy" id="695850"/>
    <lineage>
        <taxon>Eukaryota</taxon>
        <taxon>Sar</taxon>
        <taxon>Stramenopiles</taxon>
        <taxon>Oomycota</taxon>
        <taxon>Saprolegniomycetes</taxon>
        <taxon>Saprolegniales</taxon>
        <taxon>Saprolegniaceae</taxon>
        <taxon>Saprolegnia</taxon>
    </lineage>
</organism>
<dbReference type="KEGG" id="spar:SPRG_06993"/>
<dbReference type="Proteomes" id="UP000030745">
    <property type="component" value="Unassembled WGS sequence"/>
</dbReference>
<feature type="region of interest" description="Disordered" evidence="4">
    <location>
        <begin position="860"/>
        <end position="894"/>
    </location>
</feature>
<dbReference type="SUPFAM" id="SSF50952">
    <property type="entry name" value="Soluble quinoprotein glucose dehydrogenase"/>
    <property type="match status" value="1"/>
</dbReference>
<dbReference type="EMBL" id="KK583217">
    <property type="protein sequence ID" value="KDO27406.1"/>
    <property type="molecule type" value="Genomic_DNA"/>
</dbReference>
<accession>A0A067CLI2</accession>
<protein>
    <recommendedName>
        <fullName evidence="7">Anaphase-promoting complex subunit 4 WD40 domain-containing protein</fullName>
    </recommendedName>
</protein>
<keyword evidence="2" id="KW-0677">Repeat</keyword>
<dbReference type="InterPro" id="IPR001680">
    <property type="entry name" value="WD40_rpt"/>
</dbReference>
<dbReference type="RefSeq" id="XP_012201846.1">
    <property type="nucleotide sequence ID" value="XM_012346456.1"/>
</dbReference>
<dbReference type="PROSITE" id="PS50294">
    <property type="entry name" value="WD_REPEATS_REGION"/>
    <property type="match status" value="1"/>
</dbReference>
<name>A0A067CLI2_SAPPC</name>
<dbReference type="STRING" id="695850.A0A067CLI2"/>
<dbReference type="Pfam" id="PF00400">
    <property type="entry name" value="WD40"/>
    <property type="match status" value="2"/>
</dbReference>
<feature type="region of interest" description="Disordered" evidence="4">
    <location>
        <begin position="736"/>
        <end position="757"/>
    </location>
</feature>
<sequence>MQGVVIEELVQVAHSSAINAFCYNARLDRFATTDERSIKLWHRDGEIRSAALPARTSNLVQTIEYIPSRNLYVASCLDGALRFYDEHMDELAVVFTHRASILCLAFDEPRQRILTGGVDGCGAWVLRGKDWDGYEHEGQTLRNPAYQVAASDAFTRTGTTWVQRMKLDLDRVYFLSNNAVHVYCLLDNSHVETIKKLVKNVNGAITDFVVYKQKAIVVGCMDGSIYVATLNPRSTLAVFKDHTKPITGLAFDDVSQSVFSSSLDGTIRMWDLDLLRNIHQIRMDAPVAGLFLVPKTNPIIFAVQSRQAMRLLLLKYTLKEHSATASPLAILFRALAPGKQQRHKPSSNPRPPVMRRKVSQIPIHLMASRTPTTPPSRTTTTAGDNLSDWSDTHVVSMCQDRSVRIYATRRMNVPSATWTPDEAVLQDVIGIAYNPYVDILYILLKKRIAVYDVALDVTTPIRWIEIENRVVKAICCVLAPPIFHLHSQRTDAGRRGAIVQQSRSDYLAQAALEAQMGVHWLACGSDKGDLLFSSSMHGSLDEALLQPGHAAPITYLAFTSVATATLVSFAHDKTLGLWRTAPRMTRLAMITLGEVPSCMSVSPTAQLIVCGFEDGRVDFVDFACAEPKLISSEVNHSSMVIAADCSDELHLCVTTSFDMSIKVWDQSKNLLREVQMSTPLSCMCFANAQGDLFVGILEKLFTLVAVDVLPTKLPLPRALEPPSTAAVLESIVDSEYDHETEEATSNQEPFDAEDTEEPIGDPFEKCVLVNERPHTPPDPEAPPSVTLHARRHRRPVPKPLPPTANVPVYSPPVLRPLKPSSTLKVDALSFEPPLDDPLLPALGHYDVRTLQFQTLKLAKGSSRKRDQLRPSVPVQIKPPHKPTKSGERPAAEDVPTPLAPIFDAHVSMPAVTRTPRKLWNAIGAEDRRLIVLQRRPGA</sequence>
<dbReference type="Gene3D" id="2.130.10.10">
    <property type="entry name" value="YVTN repeat-like/Quinoprotein amine dehydrogenase"/>
    <property type="match status" value="3"/>
</dbReference>
<proteinExistence type="predicted"/>
<keyword evidence="1 3" id="KW-0853">WD repeat</keyword>
<dbReference type="AlphaFoldDB" id="A0A067CLI2"/>
<dbReference type="PANTHER" id="PTHR45532">
    <property type="entry name" value="WD REPEAT-CONTAINING PROTEIN 97"/>
    <property type="match status" value="1"/>
</dbReference>
<evidence type="ECO:0000256" key="1">
    <source>
        <dbReference type="ARBA" id="ARBA00022574"/>
    </source>
</evidence>
<dbReference type="PROSITE" id="PS00678">
    <property type="entry name" value="WD_REPEATS_1"/>
    <property type="match status" value="1"/>
</dbReference>
<feature type="repeat" description="WD" evidence="3">
    <location>
        <begin position="239"/>
        <end position="280"/>
    </location>
</feature>
<evidence type="ECO:0000256" key="2">
    <source>
        <dbReference type="ARBA" id="ARBA00022737"/>
    </source>
</evidence>
<evidence type="ECO:0000256" key="3">
    <source>
        <dbReference type="PROSITE-ProRule" id="PRU00221"/>
    </source>
</evidence>
<dbReference type="OrthoDB" id="6262491at2759"/>
<evidence type="ECO:0000313" key="6">
    <source>
        <dbReference type="Proteomes" id="UP000030745"/>
    </source>
</evidence>
<dbReference type="InterPro" id="IPR015943">
    <property type="entry name" value="WD40/YVTN_repeat-like_dom_sf"/>
</dbReference>